<keyword evidence="2" id="KW-0732">Signal</keyword>
<evidence type="ECO:0000313" key="3">
    <source>
        <dbReference type="EMBL" id="CEP02916.1"/>
    </source>
</evidence>
<keyword evidence="1" id="KW-1133">Transmembrane helix</keyword>
<keyword evidence="1" id="KW-0812">Transmembrane</keyword>
<feature type="transmembrane region" description="Helical" evidence="1">
    <location>
        <begin position="287"/>
        <end position="308"/>
    </location>
</feature>
<sequence length="496" mass="52966">MPQGRLPRALLPCAVALLGVHGMVTFPSATSGPLHGASVYSPTASAFAGPQSGDGNVPVTGPIVVADGDLCAPFLSLNATGKVVMATADAFYAVHCSMEAAYLNMVATGAMAYLCKSGPNLEQIPTNTIYWHDGTFGARTRKLGVPFLVIRPAPDVYQLMVSQGTPVNVTVYPDSNVWGPLFSSWPYQLFIRIIPCVVLLASGITAGAFLLGHVIILNEKFCDCTVDAKRTVRRRLKFGWSKFDSAHAVLLIEVTTSTVSGIVLAVGGYQSTANLPAPVQNYFTSLLGGWGFAASVLSAAVWASKLSFIVPSAEQSLTLRVIRGDRHLLTAALCAIPIAMDTAMSVCFASYYFAPAFVVVGSSVLFVCQLAISSSVLWILVRYYRTANRIQDGVADTVRRAEPSVDRLLGRLTRGMLGLSLSTLMFCAGTAILGLAPQVTWQPSWGWIASWGMAYTGRALDSAFRVTMFKPSLESRPARKTPNTNEVAGANVILHK</sequence>
<dbReference type="AlphaFoldDB" id="A0A0G4J6J5"/>
<feature type="transmembrane region" description="Helical" evidence="1">
    <location>
        <begin position="243"/>
        <end position="267"/>
    </location>
</feature>
<feature type="transmembrane region" description="Helical" evidence="1">
    <location>
        <begin position="189"/>
        <end position="211"/>
    </location>
</feature>
<proteinExistence type="predicted"/>
<protein>
    <submittedName>
        <fullName evidence="3">Uncharacterized protein</fullName>
    </submittedName>
</protein>
<keyword evidence="4" id="KW-1185">Reference proteome</keyword>
<evidence type="ECO:0000313" key="4">
    <source>
        <dbReference type="Proteomes" id="UP000039324"/>
    </source>
</evidence>
<gene>
    <name evidence="3" type="ORF">PBRA_002883</name>
</gene>
<name>A0A0G4J6J5_PLABS</name>
<feature type="transmembrane region" description="Helical" evidence="1">
    <location>
        <begin position="416"/>
        <end position="436"/>
    </location>
</feature>
<keyword evidence="1" id="KW-0472">Membrane</keyword>
<feature type="chain" id="PRO_5005194058" evidence="2">
    <location>
        <begin position="23"/>
        <end position="496"/>
    </location>
</feature>
<dbReference type="EMBL" id="CDSF01000133">
    <property type="protein sequence ID" value="CEP02916.1"/>
    <property type="molecule type" value="Genomic_DNA"/>
</dbReference>
<evidence type="ECO:0000256" key="1">
    <source>
        <dbReference type="SAM" id="Phobius"/>
    </source>
</evidence>
<dbReference type="Proteomes" id="UP000039324">
    <property type="component" value="Unassembled WGS sequence"/>
</dbReference>
<feature type="transmembrane region" description="Helical" evidence="1">
    <location>
        <begin position="359"/>
        <end position="381"/>
    </location>
</feature>
<accession>A0A0G4J6J5</accession>
<reference evidence="3 4" key="1">
    <citation type="submission" date="2015-02" db="EMBL/GenBank/DDBJ databases">
        <authorList>
            <person name="Chooi Y.-H."/>
        </authorList>
    </citation>
    <scope>NUCLEOTIDE SEQUENCE [LARGE SCALE GENOMIC DNA]</scope>
    <source>
        <strain evidence="3">E3</strain>
    </source>
</reference>
<organism evidence="3 4">
    <name type="scientific">Plasmodiophora brassicae</name>
    <name type="common">Clubroot disease agent</name>
    <dbReference type="NCBI Taxonomy" id="37360"/>
    <lineage>
        <taxon>Eukaryota</taxon>
        <taxon>Sar</taxon>
        <taxon>Rhizaria</taxon>
        <taxon>Endomyxa</taxon>
        <taxon>Phytomyxea</taxon>
        <taxon>Plasmodiophorida</taxon>
        <taxon>Plasmodiophoridae</taxon>
        <taxon>Plasmodiophora</taxon>
    </lineage>
</organism>
<feature type="transmembrane region" description="Helical" evidence="1">
    <location>
        <begin position="328"/>
        <end position="353"/>
    </location>
</feature>
<feature type="signal peptide" evidence="2">
    <location>
        <begin position="1"/>
        <end position="22"/>
    </location>
</feature>
<evidence type="ECO:0000256" key="2">
    <source>
        <dbReference type="SAM" id="SignalP"/>
    </source>
</evidence>